<protein>
    <recommendedName>
        <fullName evidence="1">Antitoxin VbhA domain-containing protein</fullName>
    </recommendedName>
</protein>
<name>A0A136Q3P4_9FIRM</name>
<proteinExistence type="predicted"/>
<dbReference type="InterPro" id="IPR033788">
    <property type="entry name" value="VbhA-like"/>
</dbReference>
<gene>
    <name evidence="2" type="ORF">HMPREF3293_01856</name>
</gene>
<accession>A0A136Q3P4</accession>
<evidence type="ECO:0000313" key="3">
    <source>
        <dbReference type="Proteomes" id="UP000070366"/>
    </source>
</evidence>
<dbReference type="Gene3D" id="1.10.8.1050">
    <property type="entry name" value="Antitoxin VbhA-like"/>
    <property type="match status" value="1"/>
</dbReference>
<comment type="caution">
    <text evidence="2">The sequence shown here is derived from an EMBL/GenBank/DDBJ whole genome shotgun (WGS) entry which is preliminary data.</text>
</comment>
<organism evidence="2 3">
    <name type="scientific">Christensenella minuta</name>
    <dbReference type="NCBI Taxonomy" id="626937"/>
    <lineage>
        <taxon>Bacteria</taxon>
        <taxon>Bacillati</taxon>
        <taxon>Bacillota</taxon>
        <taxon>Clostridia</taxon>
        <taxon>Christensenellales</taxon>
        <taxon>Christensenellaceae</taxon>
        <taxon>Christensenella</taxon>
    </lineage>
</organism>
<dbReference type="AlphaFoldDB" id="A0A136Q3P4"/>
<keyword evidence="3" id="KW-1185">Reference proteome</keyword>
<dbReference type="STRING" id="626937.HMPREF3293_01856"/>
<dbReference type="RefSeq" id="WP_066522506.1">
    <property type="nucleotide sequence ID" value="NZ_CABMOF010000008.1"/>
</dbReference>
<sequence>MTNQEKALRLRRVNNALGIAMVEGRRPSKTATDITKRYINGEISAEQMKREYLKKSGLALK</sequence>
<dbReference type="InterPro" id="IPR041535">
    <property type="entry name" value="VbhA"/>
</dbReference>
<reference evidence="2 3" key="1">
    <citation type="submission" date="2016-02" db="EMBL/GenBank/DDBJ databases">
        <authorList>
            <person name="Wen L."/>
            <person name="He K."/>
            <person name="Yang H."/>
        </authorList>
    </citation>
    <scope>NUCLEOTIDE SEQUENCE [LARGE SCALE GENOMIC DNA]</scope>
    <source>
        <strain evidence="2 3">DSM 22607</strain>
    </source>
</reference>
<evidence type="ECO:0000313" key="2">
    <source>
        <dbReference type="EMBL" id="KXK65267.1"/>
    </source>
</evidence>
<dbReference type="KEGG" id="cmiu:B1H56_08925"/>
<evidence type="ECO:0000259" key="1">
    <source>
        <dbReference type="Pfam" id="PF18495"/>
    </source>
</evidence>
<dbReference type="EMBL" id="LSZW01000062">
    <property type="protein sequence ID" value="KXK65267.1"/>
    <property type="molecule type" value="Genomic_DNA"/>
</dbReference>
<dbReference type="CDD" id="cd11586">
    <property type="entry name" value="VbhA_like"/>
    <property type="match status" value="1"/>
</dbReference>
<dbReference type="Pfam" id="PF18495">
    <property type="entry name" value="VbhA"/>
    <property type="match status" value="1"/>
</dbReference>
<dbReference type="OrthoDB" id="2738331at2"/>
<dbReference type="Proteomes" id="UP000070366">
    <property type="component" value="Unassembled WGS sequence"/>
</dbReference>
<feature type="domain" description="Antitoxin VbhA" evidence="1">
    <location>
        <begin position="9"/>
        <end position="55"/>
    </location>
</feature>
<dbReference type="InterPro" id="IPR043038">
    <property type="entry name" value="VbhA_sf"/>
</dbReference>